<keyword evidence="5" id="KW-0378">Hydrolase</keyword>
<dbReference type="Gene3D" id="2.40.30.40">
    <property type="entry name" value="Peptidase M42, domain 2"/>
    <property type="match status" value="1"/>
</dbReference>
<feature type="active site" description="Proton acceptor" evidence="7">
    <location>
        <position position="208"/>
    </location>
</feature>
<organism evidence="9 10">
    <name type="scientific">Orenia metallireducens</name>
    <dbReference type="NCBI Taxonomy" id="1413210"/>
    <lineage>
        <taxon>Bacteria</taxon>
        <taxon>Bacillati</taxon>
        <taxon>Bacillota</taxon>
        <taxon>Clostridia</taxon>
        <taxon>Halanaerobiales</taxon>
        <taxon>Halobacteroidaceae</taxon>
        <taxon>Orenia</taxon>
    </lineage>
</organism>
<sequence length="351" mass="38577">MEGKRFIEELSNSVGVSGYEKKISKQVAQEFEKYTDEIEYDALGNLISCKKGKGNFSQLKIMLAAHMDEIGLMVTKIEESGFLRFTPVGGVDQRTLVGQEVMVHGKESLQGVIGAKPPHIQSTEEVTKAYKMEDMYIDLGLSEAEVKCQVRVGDVISIKRDFCQLKNDRITGKALDDRAGVLMILETLKNLSKLKHQIDVYGVATVQEEVGVRGAITSTYGIVPDIGIAIDVCHATMPGVSKEDAAELGKGPAIGFGPHVHPKIFKKLTEIAKELDIPYQVEPSNRPRGTDAYAIQVTRAGIPTALLSIPLRYMHTSVETASLDDIKRGARLLAHFIVEINAEFVEGLRCF</sequence>
<dbReference type="CDD" id="cd05656">
    <property type="entry name" value="M42_Frv"/>
    <property type="match status" value="1"/>
</dbReference>
<evidence type="ECO:0000256" key="1">
    <source>
        <dbReference type="ARBA" id="ARBA00006272"/>
    </source>
</evidence>
<comment type="similarity">
    <text evidence="1 6">Belongs to the peptidase M42 family.</text>
</comment>
<evidence type="ECO:0000313" key="9">
    <source>
        <dbReference type="EMBL" id="OCL26437.1"/>
    </source>
</evidence>
<dbReference type="InterPro" id="IPR023367">
    <property type="entry name" value="Peptidase_M42_dom2"/>
</dbReference>
<dbReference type="RefSeq" id="WP_068718267.1">
    <property type="nucleotide sequence ID" value="NZ_LWDV01000009.1"/>
</dbReference>
<dbReference type="SUPFAM" id="SSF101821">
    <property type="entry name" value="Aminopeptidase/glucanase lid domain"/>
    <property type="match status" value="1"/>
</dbReference>
<dbReference type="PIRSF" id="PIRSF001123">
    <property type="entry name" value="PepA_GA"/>
    <property type="match status" value="1"/>
</dbReference>
<dbReference type="AlphaFoldDB" id="A0A1C0A871"/>
<proteinExistence type="inferred from homology"/>
<evidence type="ECO:0000256" key="3">
    <source>
        <dbReference type="ARBA" id="ARBA00022670"/>
    </source>
</evidence>
<feature type="binding site" evidence="8">
    <location>
        <position position="176"/>
    </location>
    <ligand>
        <name>Zn(2+)</name>
        <dbReference type="ChEBI" id="CHEBI:29105"/>
        <label>2</label>
    </ligand>
</feature>
<dbReference type="EMBL" id="LWDV01000009">
    <property type="protein sequence ID" value="OCL26437.1"/>
    <property type="molecule type" value="Genomic_DNA"/>
</dbReference>
<reference evidence="10" key="1">
    <citation type="submission" date="2016-07" db="EMBL/GenBank/DDBJ databases">
        <authorList>
            <person name="Florea S."/>
            <person name="Webb J.S."/>
            <person name="Jaromczyk J."/>
            <person name="Schardl C.L."/>
        </authorList>
    </citation>
    <scope>NUCLEOTIDE SEQUENCE [LARGE SCALE GENOMIC DNA]</scope>
    <source>
        <strain evidence="10">Z6</strain>
    </source>
</reference>
<comment type="cofactor">
    <cofactor evidence="8">
        <name>a divalent metal cation</name>
        <dbReference type="ChEBI" id="CHEBI:60240"/>
    </cofactor>
    <text evidence="8">Binds 2 divalent metal cations per subunit.</text>
</comment>
<dbReference type="GO" id="GO:0046872">
    <property type="term" value="F:metal ion binding"/>
    <property type="evidence" value="ECO:0007669"/>
    <property type="project" value="UniProtKB-UniRule"/>
</dbReference>
<feature type="binding site" evidence="8">
    <location>
        <position position="176"/>
    </location>
    <ligand>
        <name>Zn(2+)</name>
        <dbReference type="ChEBI" id="CHEBI:29105"/>
        <label>1</label>
    </ligand>
</feature>
<evidence type="ECO:0000313" key="10">
    <source>
        <dbReference type="Proteomes" id="UP000093514"/>
    </source>
</evidence>
<comment type="caution">
    <text evidence="9">The sequence shown here is derived from an EMBL/GenBank/DDBJ whole genome shotgun (WGS) entry which is preliminary data.</text>
</comment>
<dbReference type="SUPFAM" id="SSF53187">
    <property type="entry name" value="Zn-dependent exopeptidases"/>
    <property type="match status" value="1"/>
</dbReference>
<feature type="binding site" evidence="8">
    <location>
        <position position="209"/>
    </location>
    <ligand>
        <name>Zn(2+)</name>
        <dbReference type="ChEBI" id="CHEBI:29105"/>
        <label>2</label>
    </ligand>
</feature>
<dbReference type="PANTHER" id="PTHR32481:SF0">
    <property type="entry name" value="AMINOPEPTIDASE YPDE-RELATED"/>
    <property type="match status" value="1"/>
</dbReference>
<keyword evidence="2 9" id="KW-0031">Aminopeptidase</keyword>
<dbReference type="Proteomes" id="UP000093514">
    <property type="component" value="Unassembled WGS sequence"/>
</dbReference>
<dbReference type="InterPro" id="IPR008007">
    <property type="entry name" value="Peptidase_M42"/>
</dbReference>
<gene>
    <name evidence="9" type="ORF">U472_10575</name>
</gene>
<dbReference type="Gene3D" id="3.40.630.10">
    <property type="entry name" value="Zn peptidases"/>
    <property type="match status" value="1"/>
</dbReference>
<keyword evidence="4 8" id="KW-0479">Metal-binding</keyword>
<feature type="binding site" evidence="8">
    <location>
        <position position="315"/>
    </location>
    <ligand>
        <name>Zn(2+)</name>
        <dbReference type="ChEBI" id="CHEBI:29105"/>
        <label>2</label>
    </ligand>
</feature>
<keyword evidence="3" id="KW-0645">Protease</keyword>
<feature type="binding site" evidence="8">
    <location>
        <position position="231"/>
    </location>
    <ligand>
        <name>Zn(2+)</name>
        <dbReference type="ChEBI" id="CHEBI:29105"/>
        <label>1</label>
    </ligand>
</feature>
<name>A0A1C0A871_9FIRM</name>
<reference evidence="9 10" key="2">
    <citation type="submission" date="2016-08" db="EMBL/GenBank/DDBJ databases">
        <title>Orenia metallireducens sp. nov. strain Z6, a Novel Metal-reducing Firmicute from the Deep Subsurface.</title>
        <authorList>
            <person name="Maxim B.I."/>
            <person name="Kenneth K."/>
            <person name="Flynn T.M."/>
            <person name="Oloughlin E.J."/>
            <person name="Locke R.A."/>
            <person name="Weber J.R."/>
            <person name="Egan S.M."/>
            <person name="Mackie R.I."/>
            <person name="Cann I.K."/>
        </authorList>
    </citation>
    <scope>NUCLEOTIDE SEQUENCE [LARGE SCALE GENOMIC DNA]</scope>
    <source>
        <strain evidence="9 10">Z6</strain>
    </source>
</reference>
<dbReference type="GO" id="GO:0004177">
    <property type="term" value="F:aminopeptidase activity"/>
    <property type="evidence" value="ECO:0007669"/>
    <property type="project" value="UniProtKB-UniRule"/>
</dbReference>
<evidence type="ECO:0000256" key="5">
    <source>
        <dbReference type="ARBA" id="ARBA00022801"/>
    </source>
</evidence>
<dbReference type="InterPro" id="IPR051464">
    <property type="entry name" value="Peptidase_M42_aminopept"/>
</dbReference>
<protein>
    <submittedName>
        <fullName evidence="9">Aminopeptidase</fullName>
    </submittedName>
</protein>
<dbReference type="OrthoDB" id="9772053at2"/>
<evidence type="ECO:0000256" key="7">
    <source>
        <dbReference type="PIRSR" id="PIRSR001123-1"/>
    </source>
</evidence>
<evidence type="ECO:0000256" key="6">
    <source>
        <dbReference type="PIRNR" id="PIRNR001123"/>
    </source>
</evidence>
<feature type="binding site" evidence="8">
    <location>
        <position position="66"/>
    </location>
    <ligand>
        <name>Zn(2+)</name>
        <dbReference type="ChEBI" id="CHEBI:29105"/>
        <label>1</label>
    </ligand>
</feature>
<dbReference type="PANTHER" id="PTHR32481">
    <property type="entry name" value="AMINOPEPTIDASE"/>
    <property type="match status" value="1"/>
</dbReference>
<dbReference type="Pfam" id="PF05343">
    <property type="entry name" value="Peptidase_M42"/>
    <property type="match status" value="1"/>
</dbReference>
<evidence type="ECO:0000256" key="2">
    <source>
        <dbReference type="ARBA" id="ARBA00022438"/>
    </source>
</evidence>
<evidence type="ECO:0000256" key="8">
    <source>
        <dbReference type="PIRSR" id="PIRSR001123-2"/>
    </source>
</evidence>
<evidence type="ECO:0000256" key="4">
    <source>
        <dbReference type="ARBA" id="ARBA00022723"/>
    </source>
</evidence>
<keyword evidence="10" id="KW-1185">Reference proteome</keyword>
<accession>A0A1C0A871</accession>
<dbReference type="GO" id="GO:0006508">
    <property type="term" value="P:proteolysis"/>
    <property type="evidence" value="ECO:0007669"/>
    <property type="project" value="UniProtKB-KW"/>
</dbReference>